<evidence type="ECO:0000313" key="4">
    <source>
        <dbReference type="Proteomes" id="UP000295252"/>
    </source>
</evidence>
<feature type="domain" description="TRF2/HOY1 PH-like" evidence="2">
    <location>
        <begin position="107"/>
        <end position="178"/>
    </location>
</feature>
<feature type="compositionally biased region" description="Basic and acidic residues" evidence="1">
    <location>
        <begin position="275"/>
        <end position="291"/>
    </location>
</feature>
<reference evidence="4" key="1">
    <citation type="journal article" date="2014" name="Science">
        <title>The coffee genome provides insight into the convergent evolution of caffeine biosynthesis.</title>
        <authorList>
            <person name="Denoeud F."/>
            <person name="Carretero-Paulet L."/>
            <person name="Dereeper A."/>
            <person name="Droc G."/>
            <person name="Guyot R."/>
            <person name="Pietrella M."/>
            <person name="Zheng C."/>
            <person name="Alberti A."/>
            <person name="Anthony F."/>
            <person name="Aprea G."/>
            <person name="Aury J.M."/>
            <person name="Bento P."/>
            <person name="Bernard M."/>
            <person name="Bocs S."/>
            <person name="Campa C."/>
            <person name="Cenci A."/>
            <person name="Combes M.C."/>
            <person name="Crouzillat D."/>
            <person name="Da Silva C."/>
            <person name="Daddiego L."/>
            <person name="De Bellis F."/>
            <person name="Dussert S."/>
            <person name="Garsmeur O."/>
            <person name="Gayraud T."/>
            <person name="Guignon V."/>
            <person name="Jahn K."/>
            <person name="Jamilloux V."/>
            <person name="Joet T."/>
            <person name="Labadie K."/>
            <person name="Lan T."/>
            <person name="Leclercq J."/>
            <person name="Lepelley M."/>
            <person name="Leroy T."/>
            <person name="Li L.T."/>
            <person name="Librado P."/>
            <person name="Lopez L."/>
            <person name="Munoz A."/>
            <person name="Noel B."/>
            <person name="Pallavicini A."/>
            <person name="Perrotta G."/>
            <person name="Poncet V."/>
            <person name="Pot D."/>
            <person name="Priyono X."/>
            <person name="Rigoreau M."/>
            <person name="Rouard M."/>
            <person name="Rozas J."/>
            <person name="Tranchant-Dubreuil C."/>
            <person name="VanBuren R."/>
            <person name="Zhang Q."/>
            <person name="Andrade A.C."/>
            <person name="Argout X."/>
            <person name="Bertrand B."/>
            <person name="de Kochko A."/>
            <person name="Graziosi G."/>
            <person name="Henry R.J."/>
            <person name="Jayarama X."/>
            <person name="Ming R."/>
            <person name="Nagai C."/>
            <person name="Rounsley S."/>
            <person name="Sankoff D."/>
            <person name="Giuliano G."/>
            <person name="Albert V.A."/>
            <person name="Wincker P."/>
            <person name="Lashermes P."/>
        </authorList>
    </citation>
    <scope>NUCLEOTIDE SEQUENCE [LARGE SCALE GENOMIC DNA]</scope>
    <source>
        <strain evidence="4">cv. DH200-94</strain>
    </source>
</reference>
<dbReference type="AlphaFoldDB" id="A0A068VFI6"/>
<dbReference type="STRING" id="49390.A0A068VFI6"/>
<dbReference type="Proteomes" id="UP000295252">
    <property type="component" value="Unassembled WGS sequence"/>
</dbReference>
<name>A0A068VFI6_COFCA</name>
<protein>
    <submittedName>
        <fullName evidence="3">DH200=94 genomic scaffold, scaffold_515</fullName>
    </submittedName>
</protein>
<feature type="region of interest" description="Disordered" evidence="1">
    <location>
        <begin position="226"/>
        <end position="250"/>
    </location>
</feature>
<dbReference type="PhylomeDB" id="A0A068VFI6"/>
<dbReference type="InParanoid" id="A0A068VFI6"/>
<feature type="region of interest" description="Disordered" evidence="1">
    <location>
        <begin position="271"/>
        <end position="312"/>
    </location>
</feature>
<evidence type="ECO:0000259" key="2">
    <source>
        <dbReference type="Pfam" id="PF24818"/>
    </source>
</evidence>
<dbReference type="Pfam" id="PF24818">
    <property type="entry name" value="PH_TRF2_HOY1"/>
    <property type="match status" value="1"/>
</dbReference>
<evidence type="ECO:0000256" key="1">
    <source>
        <dbReference type="SAM" id="MobiDB-lite"/>
    </source>
</evidence>
<proteinExistence type="predicted"/>
<dbReference type="PANTHER" id="PTHR33494:SF1">
    <property type="entry name" value="C2H2-TYPE DOMAIN-CONTAINING PROTEIN-RELATED"/>
    <property type="match status" value="1"/>
</dbReference>
<dbReference type="EMBL" id="HG739599">
    <property type="protein sequence ID" value="CDP19486.1"/>
    <property type="molecule type" value="Genomic_DNA"/>
</dbReference>
<accession>A0A068VFI6</accession>
<evidence type="ECO:0000313" key="3">
    <source>
        <dbReference type="EMBL" id="CDP19486.1"/>
    </source>
</evidence>
<dbReference type="Gramene" id="CDP19486">
    <property type="protein sequence ID" value="CDP19486"/>
    <property type="gene ID" value="GSCOC_T00000008001"/>
</dbReference>
<sequence>MSLTGRQNENGPSKLDLEHLSVFRSLCEFWQQGSGEVGGFPVALPAQYNPLDEPRPLGLRLRKSPSLLELIQMRLSQANSPKGASSSKKELKGAAASGSSEKLKASNFPATILRIGTREYKSRYGGDLVAKCYFAKHKLVREVLDGGHKNKIEIQWSDIMALKANYPDDGPGTLDVVVLATLTVSLLITFPYLTSYLSFSTLLEQDRKSPKFIERAKEDIEAFLHKKKPSNTHHKETHGASDDIDENTPITEIKGPNVFERAKEEVEALVHAIQPKKDSRTDTSSSKKEGGFRMSIGKGLEKMCSPRSHNKD</sequence>
<keyword evidence="4" id="KW-1185">Reference proteome</keyword>
<dbReference type="InterPro" id="IPR057939">
    <property type="entry name" value="TRF2_HOY1_PH"/>
</dbReference>
<organism evidence="3 4">
    <name type="scientific">Coffea canephora</name>
    <name type="common">Robusta coffee</name>
    <dbReference type="NCBI Taxonomy" id="49390"/>
    <lineage>
        <taxon>Eukaryota</taxon>
        <taxon>Viridiplantae</taxon>
        <taxon>Streptophyta</taxon>
        <taxon>Embryophyta</taxon>
        <taxon>Tracheophyta</taxon>
        <taxon>Spermatophyta</taxon>
        <taxon>Magnoliopsida</taxon>
        <taxon>eudicotyledons</taxon>
        <taxon>Gunneridae</taxon>
        <taxon>Pentapetalae</taxon>
        <taxon>asterids</taxon>
        <taxon>lamiids</taxon>
        <taxon>Gentianales</taxon>
        <taxon>Rubiaceae</taxon>
        <taxon>Ixoroideae</taxon>
        <taxon>Gardenieae complex</taxon>
        <taxon>Bertiereae - Coffeeae clade</taxon>
        <taxon>Coffeeae</taxon>
        <taxon>Coffea</taxon>
    </lineage>
</organism>
<gene>
    <name evidence="3" type="ORF">GSCOC_T00000008001</name>
</gene>
<dbReference type="PANTHER" id="PTHR33494">
    <property type="entry name" value="OS02G0793800 PROTEIN"/>
    <property type="match status" value="1"/>
</dbReference>